<organism evidence="1 2">
    <name type="scientific">Thamnocephalis sphaerospora</name>
    <dbReference type="NCBI Taxonomy" id="78915"/>
    <lineage>
        <taxon>Eukaryota</taxon>
        <taxon>Fungi</taxon>
        <taxon>Fungi incertae sedis</taxon>
        <taxon>Zoopagomycota</taxon>
        <taxon>Zoopagomycotina</taxon>
        <taxon>Zoopagomycetes</taxon>
        <taxon>Zoopagales</taxon>
        <taxon>Sigmoideomycetaceae</taxon>
        <taxon>Thamnocephalis</taxon>
    </lineage>
</organism>
<gene>
    <name evidence="1" type="ORF">THASP1DRAFT_15567</name>
</gene>
<name>A0A4P9XR36_9FUNG</name>
<dbReference type="Gene3D" id="3.30.160.360">
    <property type="match status" value="1"/>
</dbReference>
<sequence>RCQLIPRQCMYHHPYPVGFRASKTHFGREYWMTIEEGEDGPAFNVSMGSDRRHSFHGQTPTQPWTQACLASSSKGTRISGPLFFGFSDPLAQLLIRKLPGFQTWDEIRKEMAAKVESETRQANADAGDVVPH</sequence>
<dbReference type="Proteomes" id="UP000271241">
    <property type="component" value="Unassembled WGS sequence"/>
</dbReference>
<evidence type="ECO:0000313" key="2">
    <source>
        <dbReference type="Proteomes" id="UP000271241"/>
    </source>
</evidence>
<dbReference type="InterPro" id="IPR003889">
    <property type="entry name" value="FYrich_C"/>
</dbReference>
<keyword evidence="2" id="KW-1185">Reference proteome</keyword>
<reference evidence="2" key="1">
    <citation type="journal article" date="2018" name="Nat. Microbiol.">
        <title>Leveraging single-cell genomics to expand the fungal tree of life.</title>
        <authorList>
            <person name="Ahrendt S.R."/>
            <person name="Quandt C.A."/>
            <person name="Ciobanu D."/>
            <person name="Clum A."/>
            <person name="Salamov A."/>
            <person name="Andreopoulos B."/>
            <person name="Cheng J.F."/>
            <person name="Woyke T."/>
            <person name="Pelin A."/>
            <person name="Henrissat B."/>
            <person name="Reynolds N.K."/>
            <person name="Benny G.L."/>
            <person name="Smith M.E."/>
            <person name="James T.Y."/>
            <person name="Grigoriev I.V."/>
        </authorList>
    </citation>
    <scope>NUCLEOTIDE SEQUENCE [LARGE SCALE GENOMIC DNA]</scope>
    <source>
        <strain evidence="2">RSA 1356</strain>
    </source>
</reference>
<dbReference type="EMBL" id="KZ992594">
    <property type="protein sequence ID" value="RKP08525.1"/>
    <property type="molecule type" value="Genomic_DNA"/>
</dbReference>
<dbReference type="Pfam" id="PF05965">
    <property type="entry name" value="FYRC"/>
    <property type="match status" value="1"/>
</dbReference>
<proteinExistence type="predicted"/>
<feature type="non-terminal residue" evidence="1">
    <location>
        <position position="1"/>
    </location>
</feature>
<protein>
    <submittedName>
        <fullName evidence="1">Uncharacterized protein</fullName>
    </submittedName>
</protein>
<dbReference type="GO" id="GO:0005634">
    <property type="term" value="C:nucleus"/>
    <property type="evidence" value="ECO:0007669"/>
    <property type="project" value="InterPro"/>
</dbReference>
<accession>A0A4P9XR36</accession>
<dbReference type="PROSITE" id="PS51543">
    <property type="entry name" value="FYRC"/>
    <property type="match status" value="1"/>
</dbReference>
<evidence type="ECO:0000313" key="1">
    <source>
        <dbReference type="EMBL" id="RKP08525.1"/>
    </source>
</evidence>
<dbReference type="AlphaFoldDB" id="A0A4P9XR36"/>
<dbReference type="OrthoDB" id="1928087at2759"/>